<dbReference type="EC" id="3.1.3.3" evidence="5"/>
<dbReference type="AlphaFoldDB" id="A0A4P2QLS9"/>
<dbReference type="Pfam" id="PF07228">
    <property type="entry name" value="SpoIIE"/>
    <property type="match status" value="1"/>
</dbReference>
<dbReference type="GO" id="GO:0000976">
    <property type="term" value="F:transcription cis-regulatory region binding"/>
    <property type="evidence" value="ECO:0007669"/>
    <property type="project" value="TreeGrafter"/>
</dbReference>
<dbReference type="Gene3D" id="3.40.50.2300">
    <property type="match status" value="2"/>
</dbReference>
<organism evidence="5 6">
    <name type="scientific">Sorangium cellulosum</name>
    <name type="common">Polyangium cellulosum</name>
    <dbReference type="NCBI Taxonomy" id="56"/>
    <lineage>
        <taxon>Bacteria</taxon>
        <taxon>Pseudomonadati</taxon>
        <taxon>Myxococcota</taxon>
        <taxon>Polyangia</taxon>
        <taxon>Polyangiales</taxon>
        <taxon>Polyangiaceae</taxon>
        <taxon>Sorangium</taxon>
    </lineage>
</organism>
<keyword evidence="5" id="KW-0378">Hydrolase</keyword>
<dbReference type="Pfam" id="PF13377">
    <property type="entry name" value="Peripla_BP_3"/>
    <property type="match status" value="1"/>
</dbReference>
<dbReference type="GO" id="GO:0016787">
    <property type="term" value="F:hydrolase activity"/>
    <property type="evidence" value="ECO:0007669"/>
    <property type="project" value="UniProtKB-KW"/>
</dbReference>
<sequence>MPAKRPTIALLTDYLCGEYQSEARFGVERAAEAHDVNLVIAFEETRARRGYSLLDARGSIYSFVGAATVDGAVIMSSALTNPLGADGMHEFCRSYAPLPVCSVGVALEGIPSVVVDNALGGEVAVAHVVDDHARQRVAYISGPPGNAEAMLRARAYRRALEARALPYDERLLVVGDFLIDGGRRAMRELLARGVRFDAVIAGNDNMALGAMDTLKAHGIGVPGDVLVCGFDDVAVSRVARPSLTTIRQPIKELGALAVETVLRQLAGERVPECSLLPVELTRRESCGCGYYAALPRASAEAPSRRAPRSIAEQREDLTRALERAVTASAPSLRDWPRELLSALEEELAGQEGRFLRALQDLLDAAGREGVALDQLQGAITLLRARVRRAPAGVAEEDLERLWHTARVLIGHASVRAEGEKRLRLERASIDLSWTGMSFSTSLSMPTLRRTLAAELPRLDLRHVAVSLYDDPQRATLRSLFLMENSREVEPPPASFASSSLAPPGFLSSAERWSVIAMPITFGEAEHFGIALVNSGANEIVYDAVRLQIGSAMKAVMMHREIVRQVEIRERLEQERVRQEGVVAEHIQTTLVPPRLHVEGLELCAAMRPAAEVGGDYYDVIATPEGGWLGIGDVAGHGLAAGLIMLMIQSMVACMARKDPTASPGELISALNRAIHENIRDRLKRDEHATLLLLRYERGGRVTFAGAHDDIVVCRAGTRRCECVASSGVWIGVLPSIDAMTRDAELLLEDGDLLVLYSDGVTEARNAQQEQFGLERLCAAVEASQDAPVDVIRDRLLRDVESWCASPDDDITLLVARHRAPPGAA</sequence>
<dbReference type="Gene3D" id="3.60.40.10">
    <property type="entry name" value="PPM-type phosphatase domain"/>
    <property type="match status" value="1"/>
</dbReference>
<gene>
    <name evidence="5" type="primary">thrH</name>
    <name evidence="5" type="ORF">SOCE836_029010</name>
</gene>
<evidence type="ECO:0000256" key="2">
    <source>
        <dbReference type="ARBA" id="ARBA00023125"/>
    </source>
</evidence>
<name>A0A4P2QLS9_SORCE</name>
<evidence type="ECO:0000259" key="4">
    <source>
        <dbReference type="SMART" id="SM00331"/>
    </source>
</evidence>
<evidence type="ECO:0000313" key="6">
    <source>
        <dbReference type="Proteomes" id="UP000295497"/>
    </source>
</evidence>
<dbReference type="EMBL" id="CP012672">
    <property type="protein sequence ID" value="AUX30788.1"/>
    <property type="molecule type" value="Genomic_DNA"/>
</dbReference>
<protein>
    <submittedName>
        <fullName evidence="5">Phosphoserine phosphatase</fullName>
        <ecNumber evidence="5">3.1.3.3</ecNumber>
    </submittedName>
</protein>
<dbReference type="CDD" id="cd06267">
    <property type="entry name" value="PBP1_LacI_sugar_binding-like"/>
    <property type="match status" value="1"/>
</dbReference>
<dbReference type="SUPFAM" id="SSF81606">
    <property type="entry name" value="PP2C-like"/>
    <property type="match status" value="1"/>
</dbReference>
<dbReference type="RefSeq" id="WP_129581346.1">
    <property type="nucleotide sequence ID" value="NZ_CP012672.1"/>
</dbReference>
<dbReference type="PANTHER" id="PTHR30146">
    <property type="entry name" value="LACI-RELATED TRANSCRIPTIONAL REPRESSOR"/>
    <property type="match status" value="1"/>
</dbReference>
<evidence type="ECO:0000256" key="3">
    <source>
        <dbReference type="ARBA" id="ARBA00023163"/>
    </source>
</evidence>
<proteinExistence type="predicted"/>
<feature type="domain" description="PPM-type phosphatase" evidence="4">
    <location>
        <begin position="597"/>
        <end position="817"/>
    </location>
</feature>
<keyword evidence="2" id="KW-0238">DNA-binding</keyword>
<dbReference type="PANTHER" id="PTHR30146:SF109">
    <property type="entry name" value="HTH-TYPE TRANSCRIPTIONAL REGULATOR GALS"/>
    <property type="match status" value="1"/>
</dbReference>
<keyword evidence="3" id="KW-0804">Transcription</keyword>
<dbReference type="InterPro" id="IPR001932">
    <property type="entry name" value="PPM-type_phosphatase-like_dom"/>
</dbReference>
<evidence type="ECO:0000313" key="5">
    <source>
        <dbReference type="EMBL" id="AUX30788.1"/>
    </source>
</evidence>
<dbReference type="SUPFAM" id="SSF53822">
    <property type="entry name" value="Periplasmic binding protein-like I"/>
    <property type="match status" value="1"/>
</dbReference>
<reference evidence="5 6" key="1">
    <citation type="submission" date="2015-09" db="EMBL/GenBank/DDBJ databases">
        <title>Sorangium comparison.</title>
        <authorList>
            <person name="Zaburannyi N."/>
            <person name="Bunk B."/>
            <person name="Overmann J."/>
            <person name="Mueller R."/>
        </authorList>
    </citation>
    <scope>NUCLEOTIDE SEQUENCE [LARGE SCALE GENOMIC DNA]</scope>
    <source>
        <strain evidence="5 6">So ce836</strain>
    </source>
</reference>
<dbReference type="Proteomes" id="UP000295497">
    <property type="component" value="Chromosome"/>
</dbReference>
<dbReference type="InterPro" id="IPR036457">
    <property type="entry name" value="PPM-type-like_dom_sf"/>
</dbReference>
<evidence type="ECO:0000256" key="1">
    <source>
        <dbReference type="ARBA" id="ARBA00023015"/>
    </source>
</evidence>
<dbReference type="InterPro" id="IPR028082">
    <property type="entry name" value="Peripla_BP_I"/>
</dbReference>
<accession>A0A4P2QLS9</accession>
<dbReference type="InterPro" id="IPR046335">
    <property type="entry name" value="LacI/GalR-like_sensor"/>
</dbReference>
<dbReference type="GO" id="GO:0003700">
    <property type="term" value="F:DNA-binding transcription factor activity"/>
    <property type="evidence" value="ECO:0007669"/>
    <property type="project" value="TreeGrafter"/>
</dbReference>
<keyword evidence="1" id="KW-0805">Transcription regulation</keyword>
<dbReference type="SMART" id="SM00331">
    <property type="entry name" value="PP2C_SIG"/>
    <property type="match status" value="1"/>
</dbReference>